<keyword evidence="1" id="KW-1133">Transmembrane helix</keyword>
<feature type="non-terminal residue" evidence="2">
    <location>
        <position position="1"/>
    </location>
</feature>
<keyword evidence="1" id="KW-0812">Transmembrane</keyword>
<evidence type="ECO:0000313" key="2">
    <source>
        <dbReference type="EMBL" id="CAG8658852.1"/>
    </source>
</evidence>
<evidence type="ECO:0000256" key="1">
    <source>
        <dbReference type="SAM" id="Phobius"/>
    </source>
</evidence>
<dbReference type="OrthoDB" id="2353960at2759"/>
<accession>A0A9N9E3S0</accession>
<dbReference type="EMBL" id="CAJVPI010003472">
    <property type="protein sequence ID" value="CAG8658852.1"/>
    <property type="molecule type" value="Genomic_DNA"/>
</dbReference>
<name>A0A9N9E3S0_9GLOM</name>
<reference evidence="2" key="1">
    <citation type="submission" date="2021-06" db="EMBL/GenBank/DDBJ databases">
        <authorList>
            <person name="Kallberg Y."/>
            <person name="Tangrot J."/>
            <person name="Rosling A."/>
        </authorList>
    </citation>
    <scope>NUCLEOTIDE SEQUENCE</scope>
    <source>
        <strain evidence="2">BR232B</strain>
    </source>
</reference>
<keyword evidence="1" id="KW-0472">Membrane</keyword>
<proteinExistence type="predicted"/>
<feature type="transmembrane region" description="Helical" evidence="1">
    <location>
        <begin position="55"/>
        <end position="72"/>
    </location>
</feature>
<organism evidence="2 3">
    <name type="scientific">Paraglomus brasilianum</name>
    <dbReference type="NCBI Taxonomy" id="144538"/>
    <lineage>
        <taxon>Eukaryota</taxon>
        <taxon>Fungi</taxon>
        <taxon>Fungi incertae sedis</taxon>
        <taxon>Mucoromycota</taxon>
        <taxon>Glomeromycotina</taxon>
        <taxon>Glomeromycetes</taxon>
        <taxon>Paraglomerales</taxon>
        <taxon>Paraglomeraceae</taxon>
        <taxon>Paraglomus</taxon>
    </lineage>
</organism>
<gene>
    <name evidence="2" type="ORF">PBRASI_LOCUS10673</name>
</gene>
<keyword evidence="3" id="KW-1185">Reference proteome</keyword>
<dbReference type="Proteomes" id="UP000789739">
    <property type="component" value="Unassembled WGS sequence"/>
</dbReference>
<evidence type="ECO:0000313" key="3">
    <source>
        <dbReference type="Proteomes" id="UP000789739"/>
    </source>
</evidence>
<protein>
    <submittedName>
        <fullName evidence="2">8479_t:CDS:1</fullName>
    </submittedName>
</protein>
<feature type="transmembrane region" description="Helical" evidence="1">
    <location>
        <begin position="92"/>
        <end position="110"/>
    </location>
</feature>
<sequence length="124" mass="13435">VSQVAKIASVSLIGEMKNEISEGSGCPYIQACASYAKQIGANTNSAIQKGLNPAFIIYIAGPYLGVAGAVFGNDFTMKPLTSMLPLLYLKNAPEMMMVTVHTLAALKLVLQTYQTQKLYIDYFF</sequence>
<comment type="caution">
    <text evidence="2">The sequence shown here is derived from an EMBL/GenBank/DDBJ whole genome shotgun (WGS) entry which is preliminary data.</text>
</comment>
<dbReference type="AlphaFoldDB" id="A0A9N9E3S0"/>